<organism evidence="2 3">
    <name type="scientific">Sungouiella intermedia</name>
    <dbReference type="NCBI Taxonomy" id="45354"/>
    <lineage>
        <taxon>Eukaryota</taxon>
        <taxon>Fungi</taxon>
        <taxon>Dikarya</taxon>
        <taxon>Ascomycota</taxon>
        <taxon>Saccharomycotina</taxon>
        <taxon>Pichiomycetes</taxon>
        <taxon>Metschnikowiaceae</taxon>
        <taxon>Sungouiella</taxon>
    </lineage>
</organism>
<dbReference type="EMBL" id="LT635766">
    <property type="protein sequence ID" value="SGZ52984.1"/>
    <property type="molecule type" value="Genomic_DNA"/>
</dbReference>
<dbReference type="Proteomes" id="UP000182259">
    <property type="component" value="Chromosome III"/>
</dbReference>
<evidence type="ECO:0000256" key="1">
    <source>
        <dbReference type="SAM" id="MobiDB-lite"/>
    </source>
</evidence>
<dbReference type="AlphaFoldDB" id="A0A1L0DAG5"/>
<proteinExistence type="predicted"/>
<accession>A0A1L0DAG5</accession>
<evidence type="ECO:0000313" key="3">
    <source>
        <dbReference type="Proteomes" id="UP000182259"/>
    </source>
</evidence>
<evidence type="ECO:0000313" key="2">
    <source>
        <dbReference type="EMBL" id="SGZ52984.1"/>
    </source>
</evidence>
<feature type="region of interest" description="Disordered" evidence="1">
    <location>
        <begin position="1"/>
        <end position="23"/>
    </location>
</feature>
<name>A0A1L0DAG5_9ASCO</name>
<sequence>MVKSVDISKQPGGQIKTPVAADVASESSSEWYSQYEEVSDGEFEEHHGNPNYIEVSAEEAEKYLKKNKSLA</sequence>
<reference evidence="2 3" key="1">
    <citation type="submission" date="2016-10" db="EMBL/GenBank/DDBJ databases">
        <authorList>
            <person name="de Groot N.N."/>
        </authorList>
    </citation>
    <scope>NUCLEOTIDE SEQUENCE [LARGE SCALE GENOMIC DNA]</scope>
    <source>
        <strain evidence="2 3">PYCC 4715</strain>
    </source>
</reference>
<protein>
    <submittedName>
        <fullName evidence="2">CIC11C00000003108</fullName>
    </submittedName>
</protein>
<gene>
    <name evidence="2" type="ORF">SAMEA4029009_CIC11G00000003108</name>
</gene>